<dbReference type="RefSeq" id="WP_126595905.1">
    <property type="nucleotide sequence ID" value="NZ_BIFQ01000001.1"/>
</dbReference>
<dbReference type="GO" id="GO:0009307">
    <property type="term" value="P:DNA restriction-modification system"/>
    <property type="evidence" value="ECO:0007669"/>
    <property type="project" value="UniProtKB-KW"/>
</dbReference>
<dbReference type="Gene3D" id="1.10.287.1120">
    <property type="entry name" value="Bipartite methylase S protein"/>
    <property type="match status" value="1"/>
</dbReference>
<dbReference type="InterPro" id="IPR000055">
    <property type="entry name" value="Restrct_endonuc_typeI_TRD"/>
</dbReference>
<dbReference type="CDD" id="cd17243">
    <property type="entry name" value="RMtype1_S_AchA6I-TRD2-CR2_like"/>
    <property type="match status" value="1"/>
</dbReference>
<dbReference type="PANTHER" id="PTHR30408:SF12">
    <property type="entry name" value="TYPE I RESTRICTION ENZYME MJAVIII SPECIFICITY SUBUNIT"/>
    <property type="match status" value="1"/>
</dbReference>
<evidence type="ECO:0000313" key="6">
    <source>
        <dbReference type="Proteomes" id="UP000287224"/>
    </source>
</evidence>
<keyword evidence="3" id="KW-0238">DNA-binding</keyword>
<feature type="domain" description="Type I restriction modification DNA specificity" evidence="4">
    <location>
        <begin position="208"/>
        <end position="377"/>
    </location>
</feature>
<dbReference type="REBASE" id="692946">
    <property type="entry name" value="S.DauS27ORF21210P"/>
</dbReference>
<evidence type="ECO:0000256" key="1">
    <source>
        <dbReference type="ARBA" id="ARBA00010923"/>
    </source>
</evidence>
<comment type="caution">
    <text evidence="5">The sequence shown here is derived from an EMBL/GenBank/DDBJ whole genome shotgun (WGS) entry which is preliminary data.</text>
</comment>
<dbReference type="OrthoDB" id="161510at2"/>
<feature type="domain" description="Type I restriction modification DNA specificity" evidence="4">
    <location>
        <begin position="20"/>
        <end position="175"/>
    </location>
</feature>
<dbReference type="Pfam" id="PF01420">
    <property type="entry name" value="Methylase_S"/>
    <property type="match status" value="2"/>
</dbReference>
<dbReference type="GO" id="GO:0003677">
    <property type="term" value="F:DNA binding"/>
    <property type="evidence" value="ECO:0007669"/>
    <property type="project" value="UniProtKB-KW"/>
</dbReference>
<gene>
    <name evidence="5" type="ORF">KDAU_21200</name>
</gene>
<comment type="similarity">
    <text evidence="1">Belongs to the type-I restriction system S methylase family.</text>
</comment>
<keyword evidence="6" id="KW-1185">Reference proteome</keyword>
<dbReference type="Gene3D" id="3.90.220.20">
    <property type="entry name" value="DNA methylase specificity domains"/>
    <property type="match status" value="2"/>
</dbReference>
<dbReference type="AlphaFoldDB" id="A0A401ZD23"/>
<dbReference type="SUPFAM" id="SSF116734">
    <property type="entry name" value="DNA methylase specificity domain"/>
    <property type="match status" value="2"/>
</dbReference>
<dbReference type="EMBL" id="BIFQ01000001">
    <property type="protein sequence ID" value="GCE04791.1"/>
    <property type="molecule type" value="Genomic_DNA"/>
</dbReference>
<accession>A0A401ZD23</accession>
<reference evidence="6" key="1">
    <citation type="submission" date="2018-12" db="EMBL/GenBank/DDBJ databases">
        <title>Tengunoibacter tsumagoiensis gen. nov., sp. nov., Dictyobacter kobayashii sp. nov., D. alpinus sp. nov., and D. joshuensis sp. nov. and description of Dictyobacteraceae fam. nov. within the order Ktedonobacterales isolated from Tengu-no-mugimeshi.</title>
        <authorList>
            <person name="Wang C.M."/>
            <person name="Zheng Y."/>
            <person name="Sakai Y."/>
            <person name="Toyoda A."/>
            <person name="Minakuchi Y."/>
            <person name="Abe K."/>
            <person name="Yokota A."/>
            <person name="Yabe S."/>
        </authorList>
    </citation>
    <scope>NUCLEOTIDE SEQUENCE [LARGE SCALE GENOMIC DNA]</scope>
    <source>
        <strain evidence="6">S-27</strain>
    </source>
</reference>
<protein>
    <recommendedName>
        <fullName evidence="4">Type I restriction modification DNA specificity domain-containing protein</fullName>
    </recommendedName>
</protein>
<dbReference type="PANTHER" id="PTHR30408">
    <property type="entry name" value="TYPE-1 RESTRICTION ENZYME ECOKI SPECIFICITY PROTEIN"/>
    <property type="match status" value="1"/>
</dbReference>
<evidence type="ECO:0000259" key="4">
    <source>
        <dbReference type="Pfam" id="PF01420"/>
    </source>
</evidence>
<evidence type="ECO:0000313" key="5">
    <source>
        <dbReference type="EMBL" id="GCE04791.1"/>
    </source>
</evidence>
<evidence type="ECO:0000256" key="2">
    <source>
        <dbReference type="ARBA" id="ARBA00022747"/>
    </source>
</evidence>
<keyword evidence="2" id="KW-0680">Restriction system</keyword>
<dbReference type="InterPro" id="IPR044946">
    <property type="entry name" value="Restrct_endonuc_typeI_TRD_sf"/>
</dbReference>
<name>A0A401ZD23_9CHLR</name>
<dbReference type="Proteomes" id="UP000287224">
    <property type="component" value="Unassembled WGS sequence"/>
</dbReference>
<organism evidence="5 6">
    <name type="scientific">Dictyobacter aurantiacus</name>
    <dbReference type="NCBI Taxonomy" id="1936993"/>
    <lineage>
        <taxon>Bacteria</taxon>
        <taxon>Bacillati</taxon>
        <taxon>Chloroflexota</taxon>
        <taxon>Ktedonobacteria</taxon>
        <taxon>Ktedonobacterales</taxon>
        <taxon>Dictyobacteraceae</taxon>
        <taxon>Dictyobacter</taxon>
    </lineage>
</organism>
<evidence type="ECO:0000256" key="3">
    <source>
        <dbReference type="ARBA" id="ARBA00023125"/>
    </source>
</evidence>
<dbReference type="InterPro" id="IPR052021">
    <property type="entry name" value="Type-I_RS_S_subunit"/>
</dbReference>
<sequence>MKSKTTLGEFVLVNPSVKLIKGNEYPFVEMGNIIPGNRYVNSLNSRIFNGGGARFCSGDTLFARITPCLENGKIAFFKSKDKGVGFGSTEFIILRHREGISDPDYIFYLATSDIVRKPAEKSMSGSSGRQRADINSIKEVEIFAPNLIVQRKIASILSAYDDLIENNTRRIAILEEIAQSLYQEWFVHYRFPGHEKIKMIESELGLIPEGWKVVNFTDMADILSGGTPKTTIPEYWNGDIPFFTPKDASPSLFVLTTEKNITSLGLNACSSKLYPKNTIFITARGTVGKVFLNAVDMAMNQSCYALQGKGGFPQYFLFMHIRNCIDQLRQNAHGAVFDTIIVDTFKRLRVVSPFDETINTFVSILSPVFEQMLNLLKKNENLRHTRDLLLPKLISGDMDVEHLFNFDKFKENIDELIPVIKR</sequence>
<dbReference type="CDD" id="cd17260">
    <property type="entry name" value="RMtype1_S_EcoEI-TRD1-CR1_like"/>
    <property type="match status" value="1"/>
</dbReference>
<proteinExistence type="inferred from homology"/>